<comment type="caution">
    <text evidence="2">The sequence shown here is derived from an EMBL/GenBank/DDBJ whole genome shotgun (WGS) entry which is preliminary data.</text>
</comment>
<organism evidence="2 3">
    <name type="scientific">Rotaria magnacalcarata</name>
    <dbReference type="NCBI Taxonomy" id="392030"/>
    <lineage>
        <taxon>Eukaryota</taxon>
        <taxon>Metazoa</taxon>
        <taxon>Spiralia</taxon>
        <taxon>Gnathifera</taxon>
        <taxon>Rotifera</taxon>
        <taxon>Eurotatoria</taxon>
        <taxon>Bdelloidea</taxon>
        <taxon>Philodinida</taxon>
        <taxon>Philodinidae</taxon>
        <taxon>Rotaria</taxon>
    </lineage>
</organism>
<sequence>MSQITRDSSKDDERIDYYTQISPEYQFEKPAIDYLLDYIWNQEARRPAIDTLIQEYLETVGSPVPHFHVPAYSAPMMAIESANNNNNTNAYSQQIQTPSRPIQYFQSAPSFYYTPPTSSGNDSNGCFNNHYEFQHTASTPLLRPNSSRSYRSSSITTDGIGNTPSSRISISSNQDISMVDRFINEYNSKDSRLKRAAAQERRQATRKCLKFNQ</sequence>
<dbReference type="EMBL" id="CAJOBJ010009798">
    <property type="protein sequence ID" value="CAF4146704.1"/>
    <property type="molecule type" value="Genomic_DNA"/>
</dbReference>
<evidence type="ECO:0000313" key="3">
    <source>
        <dbReference type="Proteomes" id="UP000681720"/>
    </source>
</evidence>
<feature type="compositionally biased region" description="Polar residues" evidence="1">
    <location>
        <begin position="155"/>
        <end position="169"/>
    </location>
</feature>
<evidence type="ECO:0000313" key="2">
    <source>
        <dbReference type="EMBL" id="CAF4146704.1"/>
    </source>
</evidence>
<gene>
    <name evidence="2" type="ORF">GIL414_LOCUS19302</name>
</gene>
<reference evidence="2" key="1">
    <citation type="submission" date="2021-02" db="EMBL/GenBank/DDBJ databases">
        <authorList>
            <person name="Nowell W R."/>
        </authorList>
    </citation>
    <scope>NUCLEOTIDE SEQUENCE</scope>
</reference>
<proteinExistence type="predicted"/>
<evidence type="ECO:0000256" key="1">
    <source>
        <dbReference type="SAM" id="MobiDB-lite"/>
    </source>
</evidence>
<feature type="region of interest" description="Disordered" evidence="1">
    <location>
        <begin position="140"/>
        <end position="169"/>
    </location>
</feature>
<protein>
    <submittedName>
        <fullName evidence="2">Uncharacterized protein</fullName>
    </submittedName>
</protein>
<name>A0A8S2R5Q7_9BILA</name>
<accession>A0A8S2R5Q7</accession>
<dbReference type="AlphaFoldDB" id="A0A8S2R5Q7"/>
<dbReference type="Proteomes" id="UP000681720">
    <property type="component" value="Unassembled WGS sequence"/>
</dbReference>